<dbReference type="EMBL" id="WLZY01000009">
    <property type="protein sequence ID" value="NDL60028.1"/>
    <property type="molecule type" value="Genomic_DNA"/>
</dbReference>
<accession>A0A7K3MCB0</accession>
<feature type="compositionally biased region" description="Low complexity" evidence="1">
    <location>
        <begin position="221"/>
        <end position="238"/>
    </location>
</feature>
<keyword evidence="2" id="KW-1133">Transmembrane helix</keyword>
<dbReference type="Pfam" id="PF17248">
    <property type="entry name" value="DUF5317"/>
    <property type="match status" value="1"/>
</dbReference>
<sequence length="264" mass="27911">MSIVVLVVLALIAGLAVGYARHGRLRRLAQPPPVRNRLLLTALGLYILAVFASWAWESALGILSALSWFVVAFYAWLNRWMPGARLIALGLCANALVLLLNGSVPVSADAAARAGVERSTLTEGNTQPADDSTRLALLAKNVPVAFPNRPEVVSPGDIAVAAGLAAVLATGMTGRRPATNVIPATRRRDRYAEAEIHDANSPPDDETAPADHDAADDASADDTPTAPGHAASAHAGRSGNDHPRARMNRQRRTDTTPVRRHANA</sequence>
<gene>
    <name evidence="3" type="ORF">F7O44_23415</name>
</gene>
<evidence type="ECO:0000313" key="4">
    <source>
        <dbReference type="Proteomes" id="UP000460435"/>
    </source>
</evidence>
<evidence type="ECO:0000256" key="1">
    <source>
        <dbReference type="SAM" id="MobiDB-lite"/>
    </source>
</evidence>
<proteinExistence type="predicted"/>
<feature type="transmembrane region" description="Helical" evidence="2">
    <location>
        <begin position="84"/>
        <end position="104"/>
    </location>
</feature>
<dbReference type="Proteomes" id="UP000460435">
    <property type="component" value="Unassembled WGS sequence"/>
</dbReference>
<feature type="region of interest" description="Disordered" evidence="1">
    <location>
        <begin position="195"/>
        <end position="264"/>
    </location>
</feature>
<name>A0A7K3MCB0_9ACTN</name>
<dbReference type="AlphaFoldDB" id="A0A7K3MCB0"/>
<evidence type="ECO:0008006" key="5">
    <source>
        <dbReference type="Google" id="ProtNLM"/>
    </source>
</evidence>
<evidence type="ECO:0000313" key="3">
    <source>
        <dbReference type="EMBL" id="NDL60028.1"/>
    </source>
</evidence>
<reference evidence="3 4" key="1">
    <citation type="submission" date="2019-11" db="EMBL/GenBank/DDBJ databases">
        <authorList>
            <person name="Li X.-J."/>
            <person name="Feng X.-M."/>
        </authorList>
    </citation>
    <scope>NUCLEOTIDE SEQUENCE [LARGE SCALE GENOMIC DNA]</scope>
    <source>
        <strain evidence="3 4">XMNu-373</strain>
    </source>
</reference>
<dbReference type="InterPro" id="IPR035168">
    <property type="entry name" value="DUF5317"/>
</dbReference>
<keyword evidence="2" id="KW-0472">Membrane</keyword>
<dbReference type="RefSeq" id="WP_162452728.1">
    <property type="nucleotide sequence ID" value="NZ_WLZY01000009.1"/>
</dbReference>
<keyword evidence="4" id="KW-1185">Reference proteome</keyword>
<keyword evidence="2" id="KW-0812">Transmembrane</keyword>
<feature type="transmembrane region" description="Helical" evidence="2">
    <location>
        <begin position="44"/>
        <end position="77"/>
    </location>
</feature>
<protein>
    <recommendedName>
        <fullName evidence="5">DUF5317 domain-containing protein</fullName>
    </recommendedName>
</protein>
<comment type="caution">
    <text evidence="3">The sequence shown here is derived from an EMBL/GenBank/DDBJ whole genome shotgun (WGS) entry which is preliminary data.</text>
</comment>
<organism evidence="3 4">
    <name type="scientific">Phytoactinopolyspora mesophila</name>
    <dbReference type="NCBI Taxonomy" id="2650750"/>
    <lineage>
        <taxon>Bacteria</taxon>
        <taxon>Bacillati</taxon>
        <taxon>Actinomycetota</taxon>
        <taxon>Actinomycetes</taxon>
        <taxon>Jiangellales</taxon>
        <taxon>Jiangellaceae</taxon>
        <taxon>Phytoactinopolyspora</taxon>
    </lineage>
</organism>
<evidence type="ECO:0000256" key="2">
    <source>
        <dbReference type="SAM" id="Phobius"/>
    </source>
</evidence>